<feature type="domain" description="Inhibitor I9" evidence="15">
    <location>
        <begin position="25"/>
        <end position="103"/>
    </location>
</feature>
<dbReference type="AlphaFoldDB" id="A0A6P3ZN09"/>
<dbReference type="Pfam" id="PF02225">
    <property type="entry name" value="PA"/>
    <property type="match status" value="1"/>
</dbReference>
<dbReference type="FunFam" id="3.30.70.80:FF:000002">
    <property type="entry name" value="Subtilisin-like protease SBT5.3"/>
    <property type="match status" value="1"/>
</dbReference>
<dbReference type="PROSITE" id="PS51892">
    <property type="entry name" value="SUBTILASE"/>
    <property type="match status" value="1"/>
</dbReference>
<dbReference type="Gene3D" id="3.50.30.30">
    <property type="match status" value="1"/>
</dbReference>
<feature type="domain" description="Peptidase S8/S53" evidence="13">
    <location>
        <begin position="143"/>
        <end position="628"/>
    </location>
</feature>
<accession>A0A6P3ZN09</accession>
<dbReference type="GO" id="GO:0048046">
    <property type="term" value="C:apoplast"/>
    <property type="evidence" value="ECO:0007669"/>
    <property type="project" value="UniProtKB-SubCell"/>
</dbReference>
<dbReference type="CDD" id="cd04852">
    <property type="entry name" value="Peptidases_S8_3"/>
    <property type="match status" value="1"/>
</dbReference>
<evidence type="ECO:0000259" key="16">
    <source>
        <dbReference type="Pfam" id="PF17766"/>
    </source>
</evidence>
<evidence type="ECO:0000313" key="18">
    <source>
        <dbReference type="RefSeq" id="XP_015876670.1"/>
    </source>
</evidence>
<keyword evidence="5" id="KW-0964">Secreted</keyword>
<dbReference type="GeneID" id="107413271"/>
<keyword evidence="17" id="KW-1185">Reference proteome</keyword>
<keyword evidence="4" id="KW-0052">Apoplast</keyword>
<dbReference type="GO" id="GO:0004252">
    <property type="term" value="F:serine-type endopeptidase activity"/>
    <property type="evidence" value="ECO:0007669"/>
    <property type="project" value="UniProtKB-UniRule"/>
</dbReference>
<dbReference type="PRINTS" id="PR00723">
    <property type="entry name" value="SUBTILISIN"/>
</dbReference>
<feature type="domain" description="PA" evidence="14">
    <location>
        <begin position="392"/>
        <end position="483"/>
    </location>
</feature>
<dbReference type="CDD" id="cd02120">
    <property type="entry name" value="PA_subtilisin_like"/>
    <property type="match status" value="1"/>
</dbReference>
<dbReference type="KEGG" id="zju:107413271"/>
<dbReference type="SMR" id="A0A6P3ZN09"/>
<dbReference type="Gene3D" id="3.40.50.200">
    <property type="entry name" value="Peptidase S8/S53 domain"/>
    <property type="match status" value="1"/>
</dbReference>
<evidence type="ECO:0000256" key="3">
    <source>
        <dbReference type="ARBA" id="ARBA00011073"/>
    </source>
</evidence>
<feature type="active site" description="Charge relay system" evidence="10 11">
    <location>
        <position position="152"/>
    </location>
</feature>
<evidence type="ECO:0000256" key="8">
    <source>
        <dbReference type="ARBA" id="ARBA00022801"/>
    </source>
</evidence>
<protein>
    <submittedName>
        <fullName evidence="18">Subtilisin-like protease SBT5.6</fullName>
    </submittedName>
</protein>
<dbReference type="Proteomes" id="UP001652623">
    <property type="component" value="Chromosome 1"/>
</dbReference>
<dbReference type="InterPro" id="IPR015500">
    <property type="entry name" value="Peptidase_S8_subtilisin-rel"/>
</dbReference>
<evidence type="ECO:0000256" key="10">
    <source>
        <dbReference type="PIRSR" id="PIRSR615500-1"/>
    </source>
</evidence>
<keyword evidence="6 11" id="KW-0645">Protease</keyword>
<proteinExistence type="inferred from homology"/>
<dbReference type="Pfam" id="PF00082">
    <property type="entry name" value="Peptidase_S8"/>
    <property type="match status" value="1"/>
</dbReference>
<feature type="active site" description="Charge relay system" evidence="10 11">
    <location>
        <position position="569"/>
    </location>
</feature>
<dbReference type="InterPro" id="IPR045051">
    <property type="entry name" value="SBT"/>
</dbReference>
<feature type="domain" description="Subtilisin-like protease fibronectin type-III" evidence="16">
    <location>
        <begin position="676"/>
        <end position="776"/>
    </location>
</feature>
<dbReference type="FunCoup" id="A0A6P3ZN09">
    <property type="interactions" value="46"/>
</dbReference>
<dbReference type="PROSITE" id="PS00138">
    <property type="entry name" value="SUBTILASE_SER"/>
    <property type="match status" value="1"/>
</dbReference>
<dbReference type="FunFam" id="3.50.30.30:FF:000005">
    <property type="entry name" value="subtilisin-like protease SBT1.5"/>
    <property type="match status" value="1"/>
</dbReference>
<gene>
    <name evidence="18" type="primary">LOC107413271</name>
</gene>
<dbReference type="InterPro" id="IPR000209">
    <property type="entry name" value="Peptidase_S8/S53_dom"/>
</dbReference>
<keyword evidence="7 12" id="KW-0732">Signal</keyword>
<dbReference type="InParanoid" id="A0A6P3ZN09"/>
<comment type="function">
    <text evidence="1">Required for arbuscular mycorrhiza (AM) development during AM symbiosis with AM fungi (e.g. Glomeromycota intraradices).</text>
</comment>
<dbReference type="InterPro" id="IPR034197">
    <property type="entry name" value="Peptidases_S8_3"/>
</dbReference>
<evidence type="ECO:0000256" key="6">
    <source>
        <dbReference type="ARBA" id="ARBA00022670"/>
    </source>
</evidence>
<evidence type="ECO:0000313" key="17">
    <source>
        <dbReference type="Proteomes" id="UP001652623"/>
    </source>
</evidence>
<evidence type="ECO:0000256" key="5">
    <source>
        <dbReference type="ARBA" id="ARBA00022525"/>
    </source>
</evidence>
<sequence>MAKLPLLAVLLFLLPLLALCAEKQVYIVYFGEHSGEKALHEIESTHHSYLLHVKKTEEEARDSLLYSYKHSINGFAAVLSPDEASRLSEMEEVVSVWRSYPRKYSLHTTRSWEFVGLEEEDGGHRPYFFKNMGEELLSKAKYGQEVVVGLLDSGVWPESQSFSDEGMGPIPKSWKGICQSGPAFNSSNCNKKIIGARYYIKGYEQNYGPLNTSLDYRSCRDTDGHGTHTSSTAGGRTVANASAIGGFARGTASGGAPLARLAIYKVCWPIPGKSKSDGNTCFDEDMFAAIDDAIADGVNVLSISIGTASALNYTDDPIAIGALHAIKKNIVVSCSAGNSGPTPSTLSNPAPWIITVGASSVDREFIAPVVLGNGKKLQGQTVTPSKLERKMYPLVYAADVVQGNVSKDMAGQCLPGSLSPEKVKGKIVLCMRGSGLRIEKGIEVKRAGGIGFILGNSKANGDELACDAHLLPATAILYTDAVKILEYINSTKNPVATIIPGKTVLHTKPAPSMAAFSSRGPNIIDPNILKPDITAPGLNILAAWTGMDSPTRYEGDHRVVKYNIFSGTSMSCPHVSGAAALLKAIHPTWSSAAIRSALMTTADVINNVGLPLTDASGEFATPFAYGSGHFSPIKAADPGLVYDASYTDYLLYLCSVGVKTVDPKFKCPTTPPTSVNLNYPSLAISKLNGTVTVKRTVTNVGWGKSIYFFTSKPPVGISIKANPCILLFDHTGQKKSFIITVEARKETLSKHQNNEYAFGWYTWSNIFHTVRSPIAVSLA</sequence>
<evidence type="ECO:0000256" key="9">
    <source>
        <dbReference type="ARBA" id="ARBA00022825"/>
    </source>
</evidence>
<evidence type="ECO:0000256" key="4">
    <source>
        <dbReference type="ARBA" id="ARBA00022523"/>
    </source>
</evidence>
<feature type="chain" id="PRO_5027714431" evidence="12">
    <location>
        <begin position="21"/>
        <end position="779"/>
    </location>
</feature>
<keyword evidence="9 11" id="KW-0720">Serine protease</keyword>
<dbReference type="Pfam" id="PF17766">
    <property type="entry name" value="fn3_6"/>
    <property type="match status" value="1"/>
</dbReference>
<evidence type="ECO:0000259" key="14">
    <source>
        <dbReference type="Pfam" id="PF02225"/>
    </source>
</evidence>
<evidence type="ECO:0000259" key="13">
    <source>
        <dbReference type="Pfam" id="PF00082"/>
    </source>
</evidence>
<dbReference type="Gene3D" id="3.30.70.80">
    <property type="entry name" value="Peptidase S8 propeptide/proteinase inhibitor I9"/>
    <property type="match status" value="1"/>
</dbReference>
<dbReference type="InterPro" id="IPR041469">
    <property type="entry name" value="Subtilisin-like_FN3"/>
</dbReference>
<dbReference type="FunFam" id="3.40.50.200:FF:000006">
    <property type="entry name" value="Subtilisin-like protease SBT1.5"/>
    <property type="match status" value="1"/>
</dbReference>
<dbReference type="InterPro" id="IPR036852">
    <property type="entry name" value="Peptidase_S8/S53_dom_sf"/>
</dbReference>
<reference evidence="18" key="2">
    <citation type="submission" date="2025-08" db="UniProtKB">
        <authorList>
            <consortium name="RefSeq"/>
        </authorList>
    </citation>
    <scope>IDENTIFICATION</scope>
    <source>
        <tissue evidence="18">Seedling</tissue>
    </source>
</reference>
<reference evidence="17" key="1">
    <citation type="submission" date="2025-05" db="UniProtKB">
        <authorList>
            <consortium name="RefSeq"/>
        </authorList>
    </citation>
    <scope>NUCLEOTIDE SEQUENCE [LARGE SCALE GENOMIC DNA]</scope>
</reference>
<comment type="similarity">
    <text evidence="3 11">Belongs to the peptidase S8 family.</text>
</comment>
<keyword evidence="8 11" id="KW-0378">Hydrolase</keyword>
<dbReference type="GO" id="GO:0006508">
    <property type="term" value="P:proteolysis"/>
    <property type="evidence" value="ECO:0007669"/>
    <property type="project" value="UniProtKB-KW"/>
</dbReference>
<evidence type="ECO:0000256" key="2">
    <source>
        <dbReference type="ARBA" id="ARBA00004271"/>
    </source>
</evidence>
<dbReference type="InterPro" id="IPR003137">
    <property type="entry name" value="PA_domain"/>
</dbReference>
<dbReference type="SUPFAM" id="SSF52743">
    <property type="entry name" value="Subtilisin-like"/>
    <property type="match status" value="1"/>
</dbReference>
<dbReference type="InterPro" id="IPR037045">
    <property type="entry name" value="S8pro/Inhibitor_I9_sf"/>
</dbReference>
<dbReference type="InterPro" id="IPR023828">
    <property type="entry name" value="Peptidase_S8_Ser-AS"/>
</dbReference>
<dbReference type="GO" id="GO:0009610">
    <property type="term" value="P:response to symbiotic fungus"/>
    <property type="evidence" value="ECO:0007669"/>
    <property type="project" value="UniProtKB-ARBA"/>
</dbReference>
<comment type="subcellular location">
    <subcellularLocation>
        <location evidence="2">Secreted</location>
        <location evidence="2">Extracellular space</location>
        <location evidence="2">Apoplast</location>
    </subcellularLocation>
</comment>
<evidence type="ECO:0000256" key="12">
    <source>
        <dbReference type="SAM" id="SignalP"/>
    </source>
</evidence>
<organism evidence="17 18">
    <name type="scientific">Ziziphus jujuba</name>
    <name type="common">Chinese jujube</name>
    <name type="synonym">Ziziphus sativa</name>
    <dbReference type="NCBI Taxonomy" id="326968"/>
    <lineage>
        <taxon>Eukaryota</taxon>
        <taxon>Viridiplantae</taxon>
        <taxon>Streptophyta</taxon>
        <taxon>Embryophyta</taxon>
        <taxon>Tracheophyta</taxon>
        <taxon>Spermatophyta</taxon>
        <taxon>Magnoliopsida</taxon>
        <taxon>eudicotyledons</taxon>
        <taxon>Gunneridae</taxon>
        <taxon>Pentapetalae</taxon>
        <taxon>rosids</taxon>
        <taxon>fabids</taxon>
        <taxon>Rosales</taxon>
        <taxon>Rhamnaceae</taxon>
        <taxon>Paliureae</taxon>
        <taxon>Ziziphus</taxon>
    </lineage>
</organism>
<evidence type="ECO:0000256" key="11">
    <source>
        <dbReference type="PROSITE-ProRule" id="PRU01240"/>
    </source>
</evidence>
<dbReference type="Pfam" id="PF05922">
    <property type="entry name" value="Inhibitor_I9"/>
    <property type="match status" value="1"/>
</dbReference>
<dbReference type="InterPro" id="IPR010259">
    <property type="entry name" value="S8pro/Inhibitor_I9"/>
</dbReference>
<dbReference type="RefSeq" id="XP_015876670.1">
    <property type="nucleotide sequence ID" value="XM_016021184.4"/>
</dbReference>
<feature type="signal peptide" evidence="12">
    <location>
        <begin position="1"/>
        <end position="20"/>
    </location>
</feature>
<evidence type="ECO:0000256" key="1">
    <source>
        <dbReference type="ARBA" id="ARBA00002076"/>
    </source>
</evidence>
<dbReference type="GO" id="GO:0009609">
    <property type="term" value="P:response to symbiotic bacterium"/>
    <property type="evidence" value="ECO:0007669"/>
    <property type="project" value="UniProtKB-ARBA"/>
</dbReference>
<dbReference type="Gene3D" id="2.60.40.2310">
    <property type="match status" value="1"/>
</dbReference>
<name>A0A6P3ZN09_ZIZJJ</name>
<feature type="active site" description="Charge relay system" evidence="10 11">
    <location>
        <position position="225"/>
    </location>
</feature>
<evidence type="ECO:0000259" key="15">
    <source>
        <dbReference type="Pfam" id="PF05922"/>
    </source>
</evidence>
<dbReference type="PANTHER" id="PTHR10795">
    <property type="entry name" value="PROPROTEIN CONVERTASE SUBTILISIN/KEXIN"/>
    <property type="match status" value="1"/>
</dbReference>
<evidence type="ECO:0000256" key="7">
    <source>
        <dbReference type="ARBA" id="ARBA00022729"/>
    </source>
</evidence>